<sequence>MLNRNFVKKTSAMLSLMLVIAMMVPVLAFAATGFSNLTYKYGSVSGSVYSDVYLDASKNDAVYVNVYSPGTNGQFLGTAQAVYNNVYDPAKDGSTQSEAWM</sequence>
<evidence type="ECO:0000256" key="1">
    <source>
        <dbReference type="SAM" id="SignalP"/>
    </source>
</evidence>
<reference evidence="2" key="2">
    <citation type="journal article" date="2021" name="J Anim Sci Technol">
        <title>Complete genome sequence of Paenibacillus konkukensis sp. nov. SK3146 as a potential probiotic strain.</title>
        <authorList>
            <person name="Jung H.I."/>
            <person name="Park S."/>
            <person name="Niu K.M."/>
            <person name="Lee S.W."/>
            <person name="Kothari D."/>
            <person name="Yi K.J."/>
            <person name="Kim S.K."/>
        </authorList>
    </citation>
    <scope>NUCLEOTIDE SEQUENCE</scope>
    <source>
        <strain evidence="2">SK3146</strain>
    </source>
</reference>
<proteinExistence type="predicted"/>
<organism evidence="2 3">
    <name type="scientific">Paenibacillus konkukensis</name>
    <dbReference type="NCBI Taxonomy" id="2020716"/>
    <lineage>
        <taxon>Bacteria</taxon>
        <taxon>Bacillati</taxon>
        <taxon>Bacillota</taxon>
        <taxon>Bacilli</taxon>
        <taxon>Bacillales</taxon>
        <taxon>Paenibacillaceae</taxon>
        <taxon>Paenibacillus</taxon>
    </lineage>
</organism>
<dbReference type="Proteomes" id="UP001057134">
    <property type="component" value="Chromosome"/>
</dbReference>
<feature type="chain" id="PRO_5045149948" evidence="1">
    <location>
        <begin position="31"/>
        <end position="101"/>
    </location>
</feature>
<keyword evidence="1" id="KW-0732">Signal</keyword>
<protein>
    <submittedName>
        <fullName evidence="2">Uncharacterized protein</fullName>
    </submittedName>
</protein>
<reference evidence="2" key="1">
    <citation type="submission" date="2018-02" db="EMBL/GenBank/DDBJ databases">
        <authorList>
            <person name="Kim S.-K."/>
            <person name="Jung H.-I."/>
            <person name="Lee S.-W."/>
        </authorList>
    </citation>
    <scope>NUCLEOTIDE SEQUENCE</scope>
    <source>
        <strain evidence="2">SK3146</strain>
    </source>
</reference>
<feature type="signal peptide" evidence="1">
    <location>
        <begin position="1"/>
        <end position="30"/>
    </location>
</feature>
<gene>
    <name evidence="2" type="ORF">SK3146_03178</name>
</gene>
<keyword evidence="3" id="KW-1185">Reference proteome</keyword>
<accession>A0ABY4RQB8</accession>
<evidence type="ECO:0000313" key="3">
    <source>
        <dbReference type="Proteomes" id="UP001057134"/>
    </source>
</evidence>
<dbReference type="EMBL" id="CP027059">
    <property type="protein sequence ID" value="UQZ83966.1"/>
    <property type="molecule type" value="Genomic_DNA"/>
</dbReference>
<dbReference type="RefSeq" id="WP_249865927.1">
    <property type="nucleotide sequence ID" value="NZ_CP027059.1"/>
</dbReference>
<evidence type="ECO:0000313" key="2">
    <source>
        <dbReference type="EMBL" id="UQZ83966.1"/>
    </source>
</evidence>
<name>A0ABY4RQB8_9BACL</name>